<dbReference type="Pfam" id="PF07486">
    <property type="entry name" value="Hydrolase_2"/>
    <property type="match status" value="1"/>
</dbReference>
<evidence type="ECO:0000259" key="1">
    <source>
        <dbReference type="Pfam" id="PF07486"/>
    </source>
</evidence>
<dbReference type="Gene3D" id="1.10.10.2520">
    <property type="entry name" value="Cell wall hydrolase SleB, domain 1"/>
    <property type="match status" value="1"/>
</dbReference>
<protein>
    <submittedName>
        <fullName evidence="2">Cell Wall Hydrolase</fullName>
    </submittedName>
</protein>
<accession>A0A8S5LYI6</accession>
<dbReference type="GO" id="GO:0016787">
    <property type="term" value="F:hydrolase activity"/>
    <property type="evidence" value="ECO:0007669"/>
    <property type="project" value="UniProtKB-KW"/>
</dbReference>
<proteinExistence type="predicted"/>
<dbReference type="InterPro" id="IPR011105">
    <property type="entry name" value="Cell_wall_hydrolase_SleB"/>
</dbReference>
<organism evidence="2">
    <name type="scientific">Siphoviridae sp. ctA995</name>
    <dbReference type="NCBI Taxonomy" id="2826180"/>
    <lineage>
        <taxon>Viruses</taxon>
        <taxon>Duplodnaviria</taxon>
        <taxon>Heunggongvirae</taxon>
        <taxon>Uroviricota</taxon>
        <taxon>Caudoviricetes</taxon>
    </lineage>
</organism>
<dbReference type="InterPro" id="IPR042047">
    <property type="entry name" value="SleB_dom1"/>
</dbReference>
<name>A0A8S5LYI6_9CAUD</name>
<feature type="domain" description="Cell wall hydrolase SleB" evidence="1">
    <location>
        <begin position="34"/>
        <end position="153"/>
    </location>
</feature>
<keyword evidence="2" id="KW-0378">Hydrolase</keyword>
<sequence>MNKQYRIIFRKAGDFMAFDTRELFARLLKCESGGEGIEGMRAVASVIINRSTVPYGEFARISNGGDVRAIITQPNQFTCLKTSVGGQYNSQNVYNIVPEDIHYEIADWALAGNTDSSVGNSLFYFNPYSSTCPNYFPTNIGVIYNRIGKHCFYSPTQAYKNT</sequence>
<evidence type="ECO:0000313" key="2">
    <source>
        <dbReference type="EMBL" id="DAD74952.1"/>
    </source>
</evidence>
<dbReference type="EMBL" id="BK014769">
    <property type="protein sequence ID" value="DAD74952.1"/>
    <property type="molecule type" value="Genomic_DNA"/>
</dbReference>
<reference evidence="2" key="1">
    <citation type="journal article" date="2021" name="Proc. Natl. Acad. Sci. U.S.A.">
        <title>A Catalog of Tens of Thousands of Viruses from Human Metagenomes Reveals Hidden Associations with Chronic Diseases.</title>
        <authorList>
            <person name="Tisza M.J."/>
            <person name="Buck C.B."/>
        </authorList>
    </citation>
    <scope>NUCLEOTIDE SEQUENCE</scope>
    <source>
        <strain evidence="2">CtA995</strain>
    </source>
</reference>